<comment type="caution">
    <text evidence="1">The sequence shown here is derived from an EMBL/GenBank/DDBJ whole genome shotgun (WGS) entry which is preliminary data.</text>
</comment>
<dbReference type="AlphaFoldDB" id="A0A397W4L4"/>
<proteinExistence type="predicted"/>
<reference evidence="1 2" key="1">
    <citation type="submission" date="2018-06" db="EMBL/GenBank/DDBJ databases">
        <title>Comparative genomics reveals the genomic features of Rhizophagus irregularis, R. cerebriforme, R. diaphanum and Gigaspora rosea, and their symbiotic lifestyle signature.</title>
        <authorList>
            <person name="Morin E."/>
            <person name="San Clemente H."/>
            <person name="Chen E.C.H."/>
            <person name="De La Providencia I."/>
            <person name="Hainaut M."/>
            <person name="Kuo A."/>
            <person name="Kohler A."/>
            <person name="Murat C."/>
            <person name="Tang N."/>
            <person name="Roy S."/>
            <person name="Loubradou J."/>
            <person name="Henrissat B."/>
            <person name="Grigoriev I.V."/>
            <person name="Corradi N."/>
            <person name="Roux C."/>
            <person name="Martin F.M."/>
        </authorList>
    </citation>
    <scope>NUCLEOTIDE SEQUENCE [LARGE SCALE GENOMIC DNA]</scope>
    <source>
        <strain evidence="1 2">DAOM 194757</strain>
    </source>
</reference>
<dbReference type="EMBL" id="QKWP01000063">
    <property type="protein sequence ID" value="RIB28497.1"/>
    <property type="molecule type" value="Genomic_DNA"/>
</dbReference>
<accession>A0A397W4L4</accession>
<evidence type="ECO:0000313" key="1">
    <source>
        <dbReference type="EMBL" id="RIB28497.1"/>
    </source>
</evidence>
<organism evidence="1 2">
    <name type="scientific">Gigaspora rosea</name>
    <dbReference type="NCBI Taxonomy" id="44941"/>
    <lineage>
        <taxon>Eukaryota</taxon>
        <taxon>Fungi</taxon>
        <taxon>Fungi incertae sedis</taxon>
        <taxon>Mucoromycota</taxon>
        <taxon>Glomeromycotina</taxon>
        <taxon>Glomeromycetes</taxon>
        <taxon>Diversisporales</taxon>
        <taxon>Gigasporaceae</taxon>
        <taxon>Gigaspora</taxon>
    </lineage>
</organism>
<evidence type="ECO:0000313" key="2">
    <source>
        <dbReference type="Proteomes" id="UP000266673"/>
    </source>
</evidence>
<dbReference type="Proteomes" id="UP000266673">
    <property type="component" value="Unassembled WGS sequence"/>
</dbReference>
<sequence length="142" mass="15938">MHIDKTHECHPSGSIGCGAGTAHSCLVMISNITWYPGILEITVDTCGFAPQALGHFTFHDDSGHNIRFFSAPQFVNCQHCENSESCQVTGQYTSNWTFDASQTPQNGIYYDIWVSLYWDCTTRDCSSILYASQDVHYRNIVN</sequence>
<name>A0A397W4L4_9GLOM</name>
<dbReference type="OrthoDB" id="2360985at2759"/>
<keyword evidence="2" id="KW-1185">Reference proteome</keyword>
<protein>
    <submittedName>
        <fullName evidence="1">Uncharacterized protein</fullName>
    </submittedName>
</protein>
<gene>
    <name evidence="1" type="ORF">C2G38_2157700</name>
</gene>